<dbReference type="GO" id="GO:0004672">
    <property type="term" value="F:protein kinase activity"/>
    <property type="evidence" value="ECO:0007669"/>
    <property type="project" value="InterPro"/>
</dbReference>
<dbReference type="PROSITE" id="PS50011">
    <property type="entry name" value="PROTEIN_KINASE_DOM"/>
    <property type="match status" value="1"/>
</dbReference>
<evidence type="ECO:0000259" key="2">
    <source>
        <dbReference type="PROSITE" id="PS50011"/>
    </source>
</evidence>
<keyword evidence="4" id="KW-1185">Reference proteome</keyword>
<keyword evidence="1" id="KW-1133">Transmembrane helix</keyword>
<feature type="transmembrane region" description="Helical" evidence="1">
    <location>
        <begin position="453"/>
        <end position="477"/>
    </location>
</feature>
<dbReference type="InterPro" id="IPR050235">
    <property type="entry name" value="CK1_Ser-Thr_kinase"/>
</dbReference>
<keyword evidence="1" id="KW-0472">Membrane</keyword>
<accession>A0A0C9X2Q8</accession>
<dbReference type="Gene3D" id="1.10.510.10">
    <property type="entry name" value="Transferase(Phosphotransferase) domain 1"/>
    <property type="match status" value="1"/>
</dbReference>
<dbReference type="Pfam" id="PF00069">
    <property type="entry name" value="Pkinase"/>
    <property type="match status" value="1"/>
</dbReference>
<organism evidence="3 4">
    <name type="scientific">Laccaria amethystina LaAM-08-1</name>
    <dbReference type="NCBI Taxonomy" id="1095629"/>
    <lineage>
        <taxon>Eukaryota</taxon>
        <taxon>Fungi</taxon>
        <taxon>Dikarya</taxon>
        <taxon>Basidiomycota</taxon>
        <taxon>Agaricomycotina</taxon>
        <taxon>Agaricomycetes</taxon>
        <taxon>Agaricomycetidae</taxon>
        <taxon>Agaricales</taxon>
        <taxon>Agaricineae</taxon>
        <taxon>Hydnangiaceae</taxon>
        <taxon>Laccaria</taxon>
    </lineage>
</organism>
<dbReference type="InterPro" id="IPR011009">
    <property type="entry name" value="Kinase-like_dom_sf"/>
</dbReference>
<reference evidence="3 4" key="1">
    <citation type="submission" date="2014-04" db="EMBL/GenBank/DDBJ databases">
        <authorList>
            <consortium name="DOE Joint Genome Institute"/>
            <person name="Kuo A."/>
            <person name="Kohler A."/>
            <person name="Nagy L.G."/>
            <person name="Floudas D."/>
            <person name="Copeland A."/>
            <person name="Barry K.W."/>
            <person name="Cichocki N."/>
            <person name="Veneault-Fourrey C."/>
            <person name="LaButti K."/>
            <person name="Lindquist E.A."/>
            <person name="Lipzen A."/>
            <person name="Lundell T."/>
            <person name="Morin E."/>
            <person name="Murat C."/>
            <person name="Sun H."/>
            <person name="Tunlid A."/>
            <person name="Henrissat B."/>
            <person name="Grigoriev I.V."/>
            <person name="Hibbett D.S."/>
            <person name="Martin F."/>
            <person name="Nordberg H.P."/>
            <person name="Cantor M.N."/>
            <person name="Hua S.X."/>
        </authorList>
    </citation>
    <scope>NUCLEOTIDE SEQUENCE [LARGE SCALE GENOMIC DNA]</scope>
    <source>
        <strain evidence="3 4">LaAM-08-1</strain>
    </source>
</reference>
<sequence length="522" mass="60043">MTDTTPLALFTEKCLIHVFRLLYQQSLGDLHEKHHCSLKYPCKLASEALSPFYALRMVSKSWDMIYRGFSNEDAPFFYPNQGKVDRGRNVDSYVRRSILLKRYRVYKTIQADDGFEVGVYLAHDFGHNGGCPISRSVIVKAWYSQCDAEYITETQAYSILKKAGGICSTPGLLRSEYCRECSVAAIVMEYLGSTLETVRQSVPGRKFTEEMVLAVAIEMLDRYSSIHAVGIVHNGVKPRNICIAPSLDESNGSTLYIIDFGFSSLFNVNKPHLSTKVVPASGNRLFTSALSHIGVTQSQRCDLESLAYLLAYLYHGYLPWTYSDAKRTKMSTPAATIFRDMDIAFLQFWKDIRSLAFGEKPNYSAMKTRIEDLWRRRAYENQPGKLNWIELLEKSKNNQKRASTTTSITSPLVPIFDPSKSIVAAFDEMRGWNRLEIILQIPHRYIEPAPSPLGFVLFLFVYLFFWQTFSFYCLWFVMWNWYFQLSWIWQELNACTDLFLNCWRRRIGGMKSTASGVEPHNF</sequence>
<dbReference type="HOGENOM" id="CLU_039646_0_0_1"/>
<reference evidence="4" key="2">
    <citation type="submission" date="2015-01" db="EMBL/GenBank/DDBJ databases">
        <title>Evolutionary Origins and Diversification of the Mycorrhizal Mutualists.</title>
        <authorList>
            <consortium name="DOE Joint Genome Institute"/>
            <consortium name="Mycorrhizal Genomics Consortium"/>
            <person name="Kohler A."/>
            <person name="Kuo A."/>
            <person name="Nagy L.G."/>
            <person name="Floudas D."/>
            <person name="Copeland A."/>
            <person name="Barry K.W."/>
            <person name="Cichocki N."/>
            <person name="Veneault-Fourrey C."/>
            <person name="LaButti K."/>
            <person name="Lindquist E.A."/>
            <person name="Lipzen A."/>
            <person name="Lundell T."/>
            <person name="Morin E."/>
            <person name="Murat C."/>
            <person name="Riley R."/>
            <person name="Ohm R."/>
            <person name="Sun H."/>
            <person name="Tunlid A."/>
            <person name="Henrissat B."/>
            <person name="Grigoriev I.V."/>
            <person name="Hibbett D.S."/>
            <person name="Martin F."/>
        </authorList>
    </citation>
    <scope>NUCLEOTIDE SEQUENCE [LARGE SCALE GENOMIC DNA]</scope>
    <source>
        <strain evidence="4">LaAM-08-1</strain>
    </source>
</reference>
<dbReference type="PANTHER" id="PTHR11909">
    <property type="entry name" value="CASEIN KINASE-RELATED"/>
    <property type="match status" value="1"/>
</dbReference>
<dbReference type="Proteomes" id="UP000054477">
    <property type="component" value="Unassembled WGS sequence"/>
</dbReference>
<dbReference type="SUPFAM" id="SSF56112">
    <property type="entry name" value="Protein kinase-like (PK-like)"/>
    <property type="match status" value="1"/>
</dbReference>
<dbReference type="EMBL" id="KN838754">
    <property type="protein sequence ID" value="KIJ95473.1"/>
    <property type="molecule type" value="Genomic_DNA"/>
</dbReference>
<evidence type="ECO:0000313" key="3">
    <source>
        <dbReference type="EMBL" id="KIJ95473.1"/>
    </source>
</evidence>
<evidence type="ECO:0000313" key="4">
    <source>
        <dbReference type="Proteomes" id="UP000054477"/>
    </source>
</evidence>
<dbReference type="GO" id="GO:0005524">
    <property type="term" value="F:ATP binding"/>
    <property type="evidence" value="ECO:0007669"/>
    <property type="project" value="InterPro"/>
</dbReference>
<name>A0A0C9X2Q8_9AGAR</name>
<gene>
    <name evidence="3" type="ORF">K443DRAFT_134410</name>
</gene>
<proteinExistence type="predicted"/>
<dbReference type="OrthoDB" id="5979581at2759"/>
<keyword evidence="1" id="KW-0812">Transmembrane</keyword>
<feature type="domain" description="Protein kinase" evidence="2">
    <location>
        <begin position="105"/>
        <end position="413"/>
    </location>
</feature>
<dbReference type="STRING" id="1095629.A0A0C9X2Q8"/>
<protein>
    <recommendedName>
        <fullName evidence="2">Protein kinase domain-containing protein</fullName>
    </recommendedName>
</protein>
<evidence type="ECO:0000256" key="1">
    <source>
        <dbReference type="SAM" id="Phobius"/>
    </source>
</evidence>
<dbReference type="InterPro" id="IPR000719">
    <property type="entry name" value="Prot_kinase_dom"/>
</dbReference>
<dbReference type="SMART" id="SM00220">
    <property type="entry name" value="S_TKc"/>
    <property type="match status" value="1"/>
</dbReference>
<dbReference type="AlphaFoldDB" id="A0A0C9X2Q8"/>